<dbReference type="Proteomes" id="UP001287282">
    <property type="component" value="Unassembled WGS sequence"/>
</dbReference>
<dbReference type="PANTHER" id="PTHR43798">
    <property type="entry name" value="MONOACYLGLYCEROL LIPASE"/>
    <property type="match status" value="1"/>
</dbReference>
<dbReference type="PANTHER" id="PTHR43798:SF31">
    <property type="entry name" value="AB HYDROLASE SUPERFAMILY PROTEIN YCLE"/>
    <property type="match status" value="1"/>
</dbReference>
<dbReference type="EMBL" id="JAWJBA010000004">
    <property type="protein sequence ID" value="MDV2685578.1"/>
    <property type="molecule type" value="Genomic_DNA"/>
</dbReference>
<dbReference type="PRINTS" id="PR00111">
    <property type="entry name" value="ABHYDROLASE"/>
</dbReference>
<protein>
    <submittedName>
        <fullName evidence="3">Alpha/beta hydrolase</fullName>
    </submittedName>
</protein>
<evidence type="ECO:0000313" key="4">
    <source>
        <dbReference type="Proteomes" id="UP001287282"/>
    </source>
</evidence>
<evidence type="ECO:0000313" key="3">
    <source>
        <dbReference type="EMBL" id="MDV2685578.1"/>
    </source>
</evidence>
<reference evidence="3 4" key="1">
    <citation type="submission" date="2023-10" db="EMBL/GenBank/DDBJ databases">
        <title>Screening of Alkalihalobacillus lindianensis BZ-TG-R113 and Its Alleviation of Salt Stress on Rapeseed Growth.</title>
        <authorList>
            <person name="Zhao B."/>
            <person name="Guo T."/>
        </authorList>
    </citation>
    <scope>NUCLEOTIDE SEQUENCE [LARGE SCALE GENOMIC DNA]</scope>
    <source>
        <strain evidence="3 4">BZ-TG-R113</strain>
    </source>
</reference>
<proteinExistence type="predicted"/>
<sequence>MPSFKNNDVELYYEVKGSGEAIVFTHGASWDHKQWQPQIEELSKQFKTIIWDVRGHGQSTLPKGRVDSESFSKDLIGLLDHLNIKEAHLCGLSMGGHISLQTAIRYPHYVKSLILIGTPFTNRYNWLEKVIVPINRWSSLFIPMNVLASIQATTLSKFNPDNKRYIKEVVGSIPLHQWIRIWNAVSRMESRDDLRKISCPTLILQGDHDTMTERQQRVMADLIPNASLTYIKNAHHATNLDHPEQVNNEILHHISQLNYNFGRSLD</sequence>
<feature type="domain" description="AB hydrolase-1" evidence="2">
    <location>
        <begin position="21"/>
        <end position="243"/>
    </location>
</feature>
<dbReference type="Pfam" id="PF00561">
    <property type="entry name" value="Abhydrolase_1"/>
    <property type="match status" value="1"/>
</dbReference>
<dbReference type="GO" id="GO:0016787">
    <property type="term" value="F:hydrolase activity"/>
    <property type="evidence" value="ECO:0007669"/>
    <property type="project" value="UniProtKB-KW"/>
</dbReference>
<organism evidence="3 4">
    <name type="scientific">Alkalihalophilus lindianensis</name>
    <dbReference type="NCBI Taxonomy" id="1630542"/>
    <lineage>
        <taxon>Bacteria</taxon>
        <taxon>Bacillati</taxon>
        <taxon>Bacillota</taxon>
        <taxon>Bacilli</taxon>
        <taxon>Bacillales</taxon>
        <taxon>Bacillaceae</taxon>
        <taxon>Alkalihalophilus</taxon>
    </lineage>
</organism>
<dbReference type="SUPFAM" id="SSF53474">
    <property type="entry name" value="alpha/beta-Hydrolases"/>
    <property type="match status" value="1"/>
</dbReference>
<evidence type="ECO:0000256" key="1">
    <source>
        <dbReference type="ARBA" id="ARBA00022801"/>
    </source>
</evidence>
<accession>A0ABU3XE42</accession>
<gene>
    <name evidence="3" type="ORF">RYX56_14525</name>
</gene>
<comment type="caution">
    <text evidence="3">The sequence shown here is derived from an EMBL/GenBank/DDBJ whole genome shotgun (WGS) entry which is preliminary data.</text>
</comment>
<dbReference type="InterPro" id="IPR050266">
    <property type="entry name" value="AB_hydrolase_sf"/>
</dbReference>
<keyword evidence="1 3" id="KW-0378">Hydrolase</keyword>
<dbReference type="Gene3D" id="3.40.50.1820">
    <property type="entry name" value="alpha/beta hydrolase"/>
    <property type="match status" value="1"/>
</dbReference>
<evidence type="ECO:0000259" key="2">
    <source>
        <dbReference type="Pfam" id="PF00561"/>
    </source>
</evidence>
<dbReference type="InterPro" id="IPR029058">
    <property type="entry name" value="AB_hydrolase_fold"/>
</dbReference>
<dbReference type="RefSeq" id="WP_317122752.1">
    <property type="nucleotide sequence ID" value="NZ_JAWJBA010000004.1"/>
</dbReference>
<keyword evidence="4" id="KW-1185">Reference proteome</keyword>
<name>A0ABU3XE42_9BACI</name>
<dbReference type="InterPro" id="IPR000073">
    <property type="entry name" value="AB_hydrolase_1"/>
</dbReference>